<evidence type="ECO:0008006" key="8">
    <source>
        <dbReference type="Google" id="ProtNLM"/>
    </source>
</evidence>
<dbReference type="SUPFAM" id="SSF158472">
    <property type="entry name" value="HAMP domain-like"/>
    <property type="match status" value="1"/>
</dbReference>
<proteinExistence type="predicted"/>
<dbReference type="SUPFAM" id="SSF55073">
    <property type="entry name" value="Nucleotide cyclase"/>
    <property type="match status" value="1"/>
</dbReference>
<organism evidence="6 7">
    <name type="scientific">Catellatospora bangladeshensis</name>
    <dbReference type="NCBI Taxonomy" id="310355"/>
    <lineage>
        <taxon>Bacteria</taxon>
        <taxon>Bacillati</taxon>
        <taxon>Actinomycetota</taxon>
        <taxon>Actinomycetes</taxon>
        <taxon>Micromonosporales</taxon>
        <taxon>Micromonosporaceae</taxon>
        <taxon>Catellatospora</taxon>
    </lineage>
</organism>
<dbReference type="InterPro" id="IPR050469">
    <property type="entry name" value="Diguanylate_Cyclase"/>
</dbReference>
<dbReference type="InterPro" id="IPR043128">
    <property type="entry name" value="Rev_trsase/Diguanyl_cyclase"/>
</dbReference>
<evidence type="ECO:0000256" key="1">
    <source>
        <dbReference type="ARBA" id="ARBA00022692"/>
    </source>
</evidence>
<dbReference type="GO" id="GO:0007165">
    <property type="term" value="P:signal transduction"/>
    <property type="evidence" value="ECO:0007669"/>
    <property type="project" value="InterPro"/>
</dbReference>
<dbReference type="PANTHER" id="PTHR45138:SF9">
    <property type="entry name" value="DIGUANYLATE CYCLASE DGCM-RELATED"/>
    <property type="match status" value="1"/>
</dbReference>
<dbReference type="SMART" id="SM00304">
    <property type="entry name" value="HAMP"/>
    <property type="match status" value="1"/>
</dbReference>
<sequence length="467" mass="50475">MQADTSDRPRRPEMALRHRARARWLAASWPNPARLLTPLARVGPRLTVAFLSVALLLPLIGLVAVNEQYRASLHAAQIEAENVAEQVAHTVAQPAEPGRPVLYQQPAQLQRYVSGVQRDDGRDLEIVGLDRRILADALPDDQGRLFTLDGGGEVAATMRDGKPRSFLEISPDFPDGIEVMAVPLRTAHDSIVGAVLLEYTPLHRELLAAGGVTRQVIVAASLTGMAAALMLGYLLSRDLVRDLRGLTRTAHLLAAGDDAARARVGSRGELGELAAAFNDMARRIAAQKATLTEQAVRDPLTGLHNRRAFTQRLDETLARSRRSGAPMALLMLDLDHFKDVNDRYGHPAGDQALRTVAALLARELRAVDVAARLGGEEFGVLLPGSDQDEAVLVAERLRLAIARCPIVCASVTLTVTTSIGVVSYPRHARTADELSRLADEALYLAKRGGRDRVCGPSGPDQGRSGQR</sequence>
<dbReference type="PROSITE" id="PS50885">
    <property type="entry name" value="HAMP"/>
    <property type="match status" value="1"/>
</dbReference>
<dbReference type="EMBL" id="BONF01000011">
    <property type="protein sequence ID" value="GIF81144.1"/>
    <property type="molecule type" value="Genomic_DNA"/>
</dbReference>
<dbReference type="Pfam" id="PF00990">
    <property type="entry name" value="GGDEF"/>
    <property type="match status" value="1"/>
</dbReference>
<dbReference type="AlphaFoldDB" id="A0A8J3JPZ4"/>
<dbReference type="Gene3D" id="3.30.70.270">
    <property type="match status" value="1"/>
</dbReference>
<feature type="transmembrane region" description="Helical" evidence="3">
    <location>
        <begin position="46"/>
        <end position="65"/>
    </location>
</feature>
<dbReference type="PANTHER" id="PTHR45138">
    <property type="entry name" value="REGULATORY COMPONENTS OF SENSORY TRANSDUCTION SYSTEM"/>
    <property type="match status" value="1"/>
</dbReference>
<evidence type="ECO:0000313" key="6">
    <source>
        <dbReference type="EMBL" id="GIF81144.1"/>
    </source>
</evidence>
<dbReference type="Gene3D" id="6.10.340.10">
    <property type="match status" value="1"/>
</dbReference>
<protein>
    <recommendedName>
        <fullName evidence="8">Diguanylate cyclase</fullName>
    </recommendedName>
</protein>
<dbReference type="InterPro" id="IPR029787">
    <property type="entry name" value="Nucleotide_cyclase"/>
</dbReference>
<dbReference type="CDD" id="cd01949">
    <property type="entry name" value="GGDEF"/>
    <property type="match status" value="1"/>
</dbReference>
<dbReference type="GO" id="GO:0052621">
    <property type="term" value="F:diguanylate cyclase activity"/>
    <property type="evidence" value="ECO:0007669"/>
    <property type="project" value="TreeGrafter"/>
</dbReference>
<dbReference type="SMART" id="SM00267">
    <property type="entry name" value="GGDEF"/>
    <property type="match status" value="1"/>
</dbReference>
<keyword evidence="1 3" id="KW-0812">Transmembrane</keyword>
<dbReference type="NCBIfam" id="TIGR00254">
    <property type="entry name" value="GGDEF"/>
    <property type="match status" value="1"/>
</dbReference>
<reference evidence="6 7" key="1">
    <citation type="submission" date="2021-01" db="EMBL/GenBank/DDBJ databases">
        <title>Whole genome shotgun sequence of Catellatospora bangladeshensis NBRC 107357.</title>
        <authorList>
            <person name="Komaki H."/>
            <person name="Tamura T."/>
        </authorList>
    </citation>
    <scope>NUCLEOTIDE SEQUENCE [LARGE SCALE GENOMIC DNA]</scope>
    <source>
        <strain evidence="6 7">NBRC 107357</strain>
    </source>
</reference>
<gene>
    <name evidence="6" type="ORF">Cba03nite_24930</name>
</gene>
<dbReference type="RefSeq" id="WP_203745351.1">
    <property type="nucleotide sequence ID" value="NZ_BONF01000011.1"/>
</dbReference>
<evidence type="ECO:0000259" key="5">
    <source>
        <dbReference type="PROSITE" id="PS50887"/>
    </source>
</evidence>
<dbReference type="Pfam" id="PF00672">
    <property type="entry name" value="HAMP"/>
    <property type="match status" value="1"/>
</dbReference>
<feature type="domain" description="GGDEF" evidence="5">
    <location>
        <begin position="325"/>
        <end position="458"/>
    </location>
</feature>
<dbReference type="FunFam" id="3.30.70.270:FF:000001">
    <property type="entry name" value="Diguanylate cyclase domain protein"/>
    <property type="match status" value="1"/>
</dbReference>
<evidence type="ECO:0000313" key="7">
    <source>
        <dbReference type="Proteomes" id="UP000601223"/>
    </source>
</evidence>
<dbReference type="InterPro" id="IPR000160">
    <property type="entry name" value="GGDEF_dom"/>
</dbReference>
<feature type="domain" description="HAMP" evidence="4">
    <location>
        <begin position="237"/>
        <end position="289"/>
    </location>
</feature>
<name>A0A8J3JPZ4_9ACTN</name>
<dbReference type="CDD" id="cd06225">
    <property type="entry name" value="HAMP"/>
    <property type="match status" value="1"/>
</dbReference>
<comment type="caution">
    <text evidence="6">The sequence shown here is derived from an EMBL/GenBank/DDBJ whole genome shotgun (WGS) entry which is preliminary data.</text>
</comment>
<feature type="transmembrane region" description="Helical" evidence="3">
    <location>
        <begin position="216"/>
        <end position="235"/>
    </location>
</feature>
<keyword evidence="2 3" id="KW-1133">Transmembrane helix</keyword>
<evidence type="ECO:0000256" key="3">
    <source>
        <dbReference type="SAM" id="Phobius"/>
    </source>
</evidence>
<keyword evidence="3" id="KW-0472">Membrane</keyword>
<dbReference type="InterPro" id="IPR003660">
    <property type="entry name" value="HAMP_dom"/>
</dbReference>
<dbReference type="PROSITE" id="PS50887">
    <property type="entry name" value="GGDEF"/>
    <property type="match status" value="1"/>
</dbReference>
<accession>A0A8J3JPZ4</accession>
<dbReference type="GO" id="GO:0016020">
    <property type="term" value="C:membrane"/>
    <property type="evidence" value="ECO:0007669"/>
    <property type="project" value="InterPro"/>
</dbReference>
<evidence type="ECO:0000256" key="2">
    <source>
        <dbReference type="ARBA" id="ARBA00022989"/>
    </source>
</evidence>
<evidence type="ECO:0000259" key="4">
    <source>
        <dbReference type="PROSITE" id="PS50885"/>
    </source>
</evidence>
<dbReference type="Proteomes" id="UP000601223">
    <property type="component" value="Unassembled WGS sequence"/>
</dbReference>
<keyword evidence="7" id="KW-1185">Reference proteome</keyword>